<keyword evidence="2" id="KW-1185">Reference proteome</keyword>
<name>A0A9W6LN62_9FUSO</name>
<evidence type="ECO:0000313" key="2">
    <source>
        <dbReference type="Proteomes" id="UP001144471"/>
    </source>
</evidence>
<dbReference type="RefSeq" id="WP_281835802.1">
    <property type="nucleotide sequence ID" value="NZ_BSDY01000009.1"/>
</dbReference>
<dbReference type="InterPro" id="IPR036390">
    <property type="entry name" value="WH_DNA-bd_sf"/>
</dbReference>
<accession>A0A9W6LN62</accession>
<organism evidence="1 2">
    <name type="scientific">Propionigenium maris DSM 9537</name>
    <dbReference type="NCBI Taxonomy" id="1123000"/>
    <lineage>
        <taxon>Bacteria</taxon>
        <taxon>Fusobacteriati</taxon>
        <taxon>Fusobacteriota</taxon>
        <taxon>Fusobacteriia</taxon>
        <taxon>Fusobacteriales</taxon>
        <taxon>Fusobacteriaceae</taxon>
        <taxon>Propionigenium</taxon>
    </lineage>
</organism>
<dbReference type="AlphaFoldDB" id="A0A9W6LN62"/>
<dbReference type="Proteomes" id="UP001144471">
    <property type="component" value="Unassembled WGS sequence"/>
</dbReference>
<protein>
    <submittedName>
        <fullName evidence="1">Uncharacterized protein</fullName>
    </submittedName>
</protein>
<gene>
    <name evidence="1" type="ORF">PM10SUCC1_20830</name>
</gene>
<sequence>MIFKISKTFTKLRLIYNQCSPHITFSEVMILHAMNEGCATVMELKEALLKDRSYIIRSLSTLKRKGAVREVMGNKPRVYIVDDLGRRALKLLESIDSSLMVEKNITIDQLVAKIENHSIEKKYMEV</sequence>
<evidence type="ECO:0000313" key="1">
    <source>
        <dbReference type="EMBL" id="GLI56569.1"/>
    </source>
</evidence>
<dbReference type="InterPro" id="IPR036388">
    <property type="entry name" value="WH-like_DNA-bd_sf"/>
</dbReference>
<dbReference type="EMBL" id="BSDY01000009">
    <property type="protein sequence ID" value="GLI56569.1"/>
    <property type="molecule type" value="Genomic_DNA"/>
</dbReference>
<reference evidence="1" key="1">
    <citation type="submission" date="2022-12" db="EMBL/GenBank/DDBJ databases">
        <title>Reference genome sequencing for broad-spectrum identification of bacterial and archaeal isolates by mass spectrometry.</title>
        <authorList>
            <person name="Sekiguchi Y."/>
            <person name="Tourlousse D.M."/>
        </authorList>
    </citation>
    <scope>NUCLEOTIDE SEQUENCE</scope>
    <source>
        <strain evidence="1">10succ1</strain>
    </source>
</reference>
<comment type="caution">
    <text evidence="1">The sequence shown here is derived from an EMBL/GenBank/DDBJ whole genome shotgun (WGS) entry which is preliminary data.</text>
</comment>
<proteinExistence type="predicted"/>
<dbReference type="SUPFAM" id="SSF46785">
    <property type="entry name" value="Winged helix' DNA-binding domain"/>
    <property type="match status" value="1"/>
</dbReference>
<dbReference type="Gene3D" id="1.10.10.10">
    <property type="entry name" value="Winged helix-like DNA-binding domain superfamily/Winged helix DNA-binding domain"/>
    <property type="match status" value="1"/>
</dbReference>